<evidence type="ECO:0000256" key="2">
    <source>
        <dbReference type="SAM" id="Phobius"/>
    </source>
</evidence>
<evidence type="ECO:0000256" key="1">
    <source>
        <dbReference type="SAM" id="MobiDB-lite"/>
    </source>
</evidence>
<accession>A0A9Y2MVH8</accession>
<dbReference type="AlphaFoldDB" id="A0A9Y2MVH8"/>
<name>A0A9Y2MVH8_9PSEU</name>
<proteinExistence type="predicted"/>
<dbReference type="KEGG" id="acab:QRX50_20165"/>
<keyword evidence="2" id="KW-1133">Transmembrane helix</keyword>
<keyword evidence="2" id="KW-0472">Membrane</keyword>
<sequence>MDEVEMIKAGRPPRQLPDDATLTAARAQLITVATQESRGRRNPKPSRYWVLTGTLATAAAAAVVVGVVFAPSPAGREPVPSAASPAAVSPGVVRAVDVVKILNTAAQRALALPNVPPRPDQYVYTQYTDGRQVWRSVDGGHTGLVQRSDGSRDVTPGCSDGQASAVDKAGQEVPGTTTPCSAEGAAYKPGLPTDPAALLTYLNGNVPYSADRPGDVNRVAKGTMELFDTTYLTPATRAALFKTIATLPGLHLDTTASDSLGRQGIGISWTYGSTNQLVFDPSTYTFLGVTTSADNGTEGASSVARVAIVDQAGQTPSN</sequence>
<keyword evidence="4" id="KW-1185">Reference proteome</keyword>
<organism evidence="3 4">
    <name type="scientific">Amycolatopsis carbonis</name>
    <dbReference type="NCBI Taxonomy" id="715471"/>
    <lineage>
        <taxon>Bacteria</taxon>
        <taxon>Bacillati</taxon>
        <taxon>Actinomycetota</taxon>
        <taxon>Actinomycetes</taxon>
        <taxon>Pseudonocardiales</taxon>
        <taxon>Pseudonocardiaceae</taxon>
        <taxon>Amycolatopsis</taxon>
    </lineage>
</organism>
<keyword evidence="2" id="KW-0812">Transmembrane</keyword>
<dbReference type="NCBIfam" id="NF038083">
    <property type="entry name" value="CU044_5270_fam"/>
    <property type="match status" value="1"/>
</dbReference>
<feature type="transmembrane region" description="Helical" evidence="2">
    <location>
        <begin position="48"/>
        <end position="70"/>
    </location>
</feature>
<dbReference type="EMBL" id="CP127294">
    <property type="protein sequence ID" value="WIX82915.1"/>
    <property type="molecule type" value="Genomic_DNA"/>
</dbReference>
<dbReference type="RefSeq" id="WP_285973478.1">
    <property type="nucleotide sequence ID" value="NZ_CP127294.1"/>
</dbReference>
<evidence type="ECO:0000313" key="4">
    <source>
        <dbReference type="Proteomes" id="UP001236014"/>
    </source>
</evidence>
<dbReference type="InterPro" id="IPR047789">
    <property type="entry name" value="CU044_5270-like"/>
</dbReference>
<evidence type="ECO:0000313" key="3">
    <source>
        <dbReference type="EMBL" id="WIX82915.1"/>
    </source>
</evidence>
<feature type="region of interest" description="Disordered" evidence="1">
    <location>
        <begin position="144"/>
        <end position="176"/>
    </location>
</feature>
<dbReference type="Proteomes" id="UP001236014">
    <property type="component" value="Chromosome"/>
</dbReference>
<protein>
    <submittedName>
        <fullName evidence="3">CU044_5270 family protein</fullName>
    </submittedName>
</protein>
<gene>
    <name evidence="3" type="ORF">QRX50_20165</name>
</gene>
<reference evidence="3 4" key="1">
    <citation type="submission" date="2023-06" db="EMBL/GenBank/DDBJ databases">
        <authorList>
            <person name="Oyuntsetseg B."/>
            <person name="Kim S.B."/>
        </authorList>
    </citation>
    <scope>NUCLEOTIDE SEQUENCE [LARGE SCALE GENOMIC DNA]</scope>
    <source>
        <strain evidence="3 4">2-15</strain>
    </source>
</reference>